<evidence type="ECO:0000313" key="6">
    <source>
        <dbReference type="Proteomes" id="UP000319809"/>
    </source>
</evidence>
<evidence type="ECO:0000256" key="3">
    <source>
        <dbReference type="ARBA" id="ARBA00022723"/>
    </source>
</evidence>
<dbReference type="PANTHER" id="PTHR13799:SF14">
    <property type="entry name" value="GTP CYCLOHYDROLASE 1 TYPE 2 HOMOLOG"/>
    <property type="match status" value="1"/>
</dbReference>
<evidence type="ECO:0000256" key="2">
    <source>
        <dbReference type="ARBA" id="ARBA00022112"/>
    </source>
</evidence>
<gene>
    <name evidence="5" type="ORF">FH971_11280</name>
</gene>
<dbReference type="Pfam" id="PF01784">
    <property type="entry name" value="DUF34_NIF3"/>
    <property type="match status" value="1"/>
</dbReference>
<keyword evidence="6" id="KW-1185">Reference proteome</keyword>
<dbReference type="FunFam" id="3.40.1390.30:FF:000002">
    <property type="entry name" value="Nif3-like dinuclear metal center protein"/>
    <property type="match status" value="1"/>
</dbReference>
<feature type="binding site" evidence="4">
    <location>
        <position position="74"/>
    </location>
    <ligand>
        <name>a divalent metal cation</name>
        <dbReference type="ChEBI" id="CHEBI:60240"/>
        <label>1</label>
    </ligand>
</feature>
<dbReference type="GO" id="GO:0005737">
    <property type="term" value="C:cytoplasm"/>
    <property type="evidence" value="ECO:0007669"/>
    <property type="project" value="TreeGrafter"/>
</dbReference>
<dbReference type="InterPro" id="IPR036069">
    <property type="entry name" value="DUF34/NIF3_sf"/>
</dbReference>
<dbReference type="PANTHER" id="PTHR13799">
    <property type="entry name" value="NGG1 INTERACTING FACTOR 3"/>
    <property type="match status" value="1"/>
</dbReference>
<dbReference type="NCBIfam" id="TIGR00486">
    <property type="entry name" value="YbgI_SA1388"/>
    <property type="match status" value="1"/>
</dbReference>
<reference evidence="5 6" key="1">
    <citation type="submission" date="2019-06" db="EMBL/GenBank/DDBJ databases">
        <title>The genome of Shewanella sp. SM1901.</title>
        <authorList>
            <person name="Cha Q."/>
        </authorList>
    </citation>
    <scope>NUCLEOTIDE SEQUENCE [LARGE SCALE GENOMIC DNA]</scope>
    <source>
        <strain evidence="5 6">SM1901</strain>
    </source>
</reference>
<feature type="binding site" evidence="4">
    <location>
        <position position="232"/>
    </location>
    <ligand>
        <name>a divalent metal cation</name>
        <dbReference type="ChEBI" id="CHEBI:60240"/>
        <label>1</label>
    </ligand>
</feature>
<name>A0A4Y5YFU9_9GAMM</name>
<dbReference type="GO" id="GO:0046872">
    <property type="term" value="F:metal ion binding"/>
    <property type="evidence" value="ECO:0007669"/>
    <property type="project" value="UniProtKB-KW"/>
</dbReference>
<feature type="binding site" evidence="4">
    <location>
        <position position="111"/>
    </location>
    <ligand>
        <name>a divalent metal cation</name>
        <dbReference type="ChEBI" id="CHEBI:60240"/>
        <label>1</label>
    </ligand>
</feature>
<organism evidence="5 6">
    <name type="scientific">Shewanella polaris</name>
    <dbReference type="NCBI Taxonomy" id="2588449"/>
    <lineage>
        <taxon>Bacteria</taxon>
        <taxon>Pseudomonadati</taxon>
        <taxon>Pseudomonadota</taxon>
        <taxon>Gammaproteobacteria</taxon>
        <taxon>Alteromonadales</taxon>
        <taxon>Shewanellaceae</taxon>
        <taxon>Shewanella</taxon>
    </lineage>
</organism>
<accession>A0A4Y5YFU9</accession>
<evidence type="ECO:0000313" key="5">
    <source>
        <dbReference type="EMBL" id="QDE31497.1"/>
    </source>
</evidence>
<feature type="binding site" evidence="4">
    <location>
        <position position="228"/>
    </location>
    <ligand>
        <name>a divalent metal cation</name>
        <dbReference type="ChEBI" id="CHEBI:60240"/>
        <label>1</label>
    </ligand>
</feature>
<proteinExistence type="inferred from homology"/>
<dbReference type="SUPFAM" id="SSF102705">
    <property type="entry name" value="NIF3 (NGG1p interacting factor 3)-like"/>
    <property type="match status" value="1"/>
</dbReference>
<keyword evidence="3 4" id="KW-0479">Metal-binding</keyword>
<dbReference type="AlphaFoldDB" id="A0A4Y5YFU9"/>
<evidence type="ECO:0000256" key="1">
    <source>
        <dbReference type="ARBA" id="ARBA00006964"/>
    </source>
</evidence>
<evidence type="ECO:0000256" key="4">
    <source>
        <dbReference type="PIRSR" id="PIRSR602678-1"/>
    </source>
</evidence>
<dbReference type="Proteomes" id="UP000319809">
    <property type="component" value="Chromosome"/>
</dbReference>
<dbReference type="Gene3D" id="3.40.1390.30">
    <property type="entry name" value="NIF3 (NGG1p interacting factor 3)-like"/>
    <property type="match status" value="2"/>
</dbReference>
<sequence>MSTSHQHSSIILRQELATYLDTFLNVHAFKDYAPNGLQVEGKSNIRTIVTGVTACQALIDAAVKVNADAILVHHGFFWKNEPEIITGMKYRRIKALMDHDISLFGYHLPLDAHHGVGNNAQLAQKLGIISPRVYEPVPQDLLWQGHLEHSLTVAEFSDLLNKVLKRKPLHIGDDTKMISTLAWCTGGAQDYIDYAAQMGVDAFISGEVSERTFHAAIEQGLHYFAAGHHATEQFGIQALGEHLAEKYNIEHHFIDIVNPV</sequence>
<protein>
    <recommendedName>
        <fullName evidence="2">GTP cyclohydrolase 1 type 2 homolog</fullName>
    </recommendedName>
</protein>
<feature type="binding site" evidence="4">
    <location>
        <position position="73"/>
    </location>
    <ligand>
        <name>a divalent metal cation</name>
        <dbReference type="ChEBI" id="CHEBI:60240"/>
        <label>1</label>
    </ligand>
</feature>
<comment type="similarity">
    <text evidence="1">Belongs to the GTP cyclohydrolase I type 2/NIF3 family.</text>
</comment>
<dbReference type="EMBL" id="CP041036">
    <property type="protein sequence ID" value="QDE31497.1"/>
    <property type="molecule type" value="Genomic_DNA"/>
</dbReference>
<dbReference type="InterPro" id="IPR002678">
    <property type="entry name" value="DUF34/NIF3"/>
</dbReference>
<dbReference type="KEGG" id="spol:FH971_11280"/>